<dbReference type="Gene3D" id="1.10.760.10">
    <property type="entry name" value="Cytochrome c-like domain"/>
    <property type="match status" value="1"/>
</dbReference>
<gene>
    <name evidence="8" type="ORF">AG1IA_03627</name>
</gene>
<evidence type="ECO:0000256" key="6">
    <source>
        <dbReference type="SAM" id="MobiDB-lite"/>
    </source>
</evidence>
<dbReference type="PROSITE" id="PS51007">
    <property type="entry name" value="CYTC"/>
    <property type="match status" value="1"/>
</dbReference>
<proteinExistence type="predicted"/>
<feature type="domain" description="Cytochrome c" evidence="7">
    <location>
        <begin position="108"/>
        <end position="228"/>
    </location>
</feature>
<keyword evidence="2" id="KW-0249">Electron transport</keyword>
<keyword evidence="2" id="KW-0679">Respiratory chain</keyword>
<keyword evidence="9" id="KW-1185">Reference proteome</keyword>
<dbReference type="EMBL" id="AFRT01000855">
    <property type="protein sequence ID" value="ELU42343.1"/>
    <property type="molecule type" value="Genomic_DNA"/>
</dbReference>
<accession>L8X004</accession>
<dbReference type="SUPFAM" id="SSF46626">
    <property type="entry name" value="Cytochrome c"/>
    <property type="match status" value="1"/>
</dbReference>
<evidence type="ECO:0000256" key="4">
    <source>
        <dbReference type="ARBA" id="ARBA00023004"/>
    </source>
</evidence>
<evidence type="ECO:0000256" key="3">
    <source>
        <dbReference type="ARBA" id="ARBA00022723"/>
    </source>
</evidence>
<evidence type="ECO:0000256" key="1">
    <source>
        <dbReference type="ARBA" id="ARBA00022617"/>
    </source>
</evidence>
<keyword evidence="4 5" id="KW-0408">Iron</keyword>
<organism evidence="8 9">
    <name type="scientific">Thanatephorus cucumeris (strain AG1-IA)</name>
    <name type="common">Rice sheath blight fungus</name>
    <name type="synonym">Rhizoctonia solani</name>
    <dbReference type="NCBI Taxonomy" id="983506"/>
    <lineage>
        <taxon>Eukaryota</taxon>
        <taxon>Fungi</taxon>
        <taxon>Dikarya</taxon>
        <taxon>Basidiomycota</taxon>
        <taxon>Agaricomycotina</taxon>
        <taxon>Agaricomycetes</taxon>
        <taxon>Cantharellales</taxon>
        <taxon>Ceratobasidiaceae</taxon>
        <taxon>Rhizoctonia</taxon>
        <taxon>Rhizoctonia solani AG-1</taxon>
    </lineage>
</organism>
<evidence type="ECO:0000256" key="5">
    <source>
        <dbReference type="PROSITE-ProRule" id="PRU00433"/>
    </source>
</evidence>
<dbReference type="GO" id="GO:0009055">
    <property type="term" value="F:electron transfer activity"/>
    <property type="evidence" value="ECO:0007669"/>
    <property type="project" value="InterPro"/>
</dbReference>
<keyword evidence="3 5" id="KW-0479">Metal-binding</keyword>
<evidence type="ECO:0000256" key="2">
    <source>
        <dbReference type="ARBA" id="ARBA00022660"/>
    </source>
</evidence>
<feature type="region of interest" description="Disordered" evidence="6">
    <location>
        <begin position="350"/>
        <end position="369"/>
    </location>
</feature>
<dbReference type="GO" id="GO:0046872">
    <property type="term" value="F:metal ion binding"/>
    <property type="evidence" value="ECO:0007669"/>
    <property type="project" value="UniProtKB-KW"/>
</dbReference>
<sequence length="369" mass="41814">MVCPFRHALQVDMQLEGSDRHCKARMLRSTPYWLLVMQETAEPARPGGVGPLALDSRERSTIMSALHSHPFPSSPDFPSLLFTLLKMRSFSIPLRIHCEQISSEQTIDQCARGHKLFMSYCSQCHNTAPSPRAAGLTINEQEADNEMKGLPLKNLRELFGVRDTHSSTSEGQHSASSANWDHERMVKFLQSSSDTASNGSRCNPLFYSGVRLTDVQITDIAKFIEYGGSSNNAPNEAKTKSWWDRMRGNQFIFTLRTKAHNAVMHSPGHTPPPRLRLRYHPLGQPARHRIATIVLHHIMEISGHHVPYRTASSTLPRCGRESVDFQDVKNRALYVDCWLKPTKSRPVVKIRSPESWEEEEEIRPINSRA</sequence>
<dbReference type="Proteomes" id="UP000011668">
    <property type="component" value="Unassembled WGS sequence"/>
</dbReference>
<evidence type="ECO:0000259" key="7">
    <source>
        <dbReference type="PROSITE" id="PS51007"/>
    </source>
</evidence>
<dbReference type="InterPro" id="IPR009056">
    <property type="entry name" value="Cyt_c-like_dom"/>
</dbReference>
<protein>
    <submittedName>
        <fullName evidence="8">Cytochrome C domain-containing protein</fullName>
    </submittedName>
</protein>
<name>L8X004_THACA</name>
<dbReference type="InterPro" id="IPR036909">
    <property type="entry name" value="Cyt_c-like_dom_sf"/>
</dbReference>
<dbReference type="HOGENOM" id="CLU_750442_0_0_1"/>
<comment type="caution">
    <text evidence="8">The sequence shown here is derived from an EMBL/GenBank/DDBJ whole genome shotgun (WGS) entry which is preliminary data.</text>
</comment>
<reference evidence="8 9" key="1">
    <citation type="journal article" date="2013" name="Nat. Commun.">
        <title>The evolution and pathogenic mechanisms of the rice sheath blight pathogen.</title>
        <authorList>
            <person name="Zheng A."/>
            <person name="Lin R."/>
            <person name="Xu L."/>
            <person name="Qin P."/>
            <person name="Tang C."/>
            <person name="Ai P."/>
            <person name="Zhang D."/>
            <person name="Liu Y."/>
            <person name="Sun Z."/>
            <person name="Feng H."/>
            <person name="Wang Y."/>
            <person name="Chen Y."/>
            <person name="Liang X."/>
            <person name="Fu R."/>
            <person name="Li Q."/>
            <person name="Zhang J."/>
            <person name="Yu X."/>
            <person name="Xie Z."/>
            <person name="Ding L."/>
            <person name="Guan P."/>
            <person name="Tang J."/>
            <person name="Liang Y."/>
            <person name="Wang S."/>
            <person name="Deng Q."/>
            <person name="Li S."/>
            <person name="Zhu J."/>
            <person name="Wang L."/>
            <person name="Liu H."/>
            <person name="Li P."/>
        </authorList>
    </citation>
    <scope>NUCLEOTIDE SEQUENCE [LARGE SCALE GENOMIC DNA]</scope>
    <source>
        <strain evidence="9">AG-1 IA</strain>
    </source>
</reference>
<dbReference type="AlphaFoldDB" id="L8X004"/>
<evidence type="ECO:0000313" key="9">
    <source>
        <dbReference type="Proteomes" id="UP000011668"/>
    </source>
</evidence>
<keyword evidence="1 5" id="KW-0349">Heme</keyword>
<keyword evidence="2" id="KW-0813">Transport</keyword>
<dbReference type="GO" id="GO:0020037">
    <property type="term" value="F:heme binding"/>
    <property type="evidence" value="ECO:0007669"/>
    <property type="project" value="InterPro"/>
</dbReference>
<evidence type="ECO:0000313" key="8">
    <source>
        <dbReference type="EMBL" id="ELU42343.1"/>
    </source>
</evidence>